<protein>
    <submittedName>
        <fullName evidence="1">Uncharacterized protein</fullName>
    </submittedName>
</protein>
<organism evidence="1 2">
    <name type="scientific">Papillibacter cinnamivorans DSM 12816</name>
    <dbReference type="NCBI Taxonomy" id="1122930"/>
    <lineage>
        <taxon>Bacteria</taxon>
        <taxon>Bacillati</taxon>
        <taxon>Bacillota</taxon>
        <taxon>Clostridia</taxon>
        <taxon>Eubacteriales</taxon>
        <taxon>Oscillospiraceae</taxon>
        <taxon>Papillibacter</taxon>
    </lineage>
</organism>
<reference evidence="1 2" key="1">
    <citation type="submission" date="2017-04" db="EMBL/GenBank/DDBJ databases">
        <authorList>
            <person name="Afonso C.L."/>
            <person name="Miller P.J."/>
            <person name="Scott M.A."/>
            <person name="Spackman E."/>
            <person name="Goraichik I."/>
            <person name="Dimitrov K.M."/>
            <person name="Suarez D.L."/>
            <person name="Swayne D.E."/>
        </authorList>
    </citation>
    <scope>NUCLEOTIDE SEQUENCE [LARGE SCALE GENOMIC DNA]</scope>
    <source>
        <strain evidence="1 2">DSM 12816</strain>
    </source>
</reference>
<sequence>MASRKTKEERLALIEQKIGFHKSRIDKLEDQKKALLAPRLKKKTKAETLNEIAKAAKASGKSLDEVLDMLKVKE</sequence>
<accession>A0A1W1ZGW8</accession>
<dbReference type="Proteomes" id="UP000192790">
    <property type="component" value="Unassembled WGS sequence"/>
</dbReference>
<gene>
    <name evidence="1" type="ORF">SAMN02745168_1048</name>
</gene>
<name>A0A1W1ZGW8_9FIRM</name>
<proteinExistence type="predicted"/>
<keyword evidence="2" id="KW-1185">Reference proteome</keyword>
<dbReference type="AlphaFoldDB" id="A0A1W1ZGW8"/>
<dbReference type="EMBL" id="FWXW01000002">
    <property type="protein sequence ID" value="SMC47301.1"/>
    <property type="molecule type" value="Genomic_DNA"/>
</dbReference>
<evidence type="ECO:0000313" key="2">
    <source>
        <dbReference type="Proteomes" id="UP000192790"/>
    </source>
</evidence>
<dbReference type="RefSeq" id="WP_084233684.1">
    <property type="nucleotide sequence ID" value="NZ_FWXW01000002.1"/>
</dbReference>
<evidence type="ECO:0000313" key="1">
    <source>
        <dbReference type="EMBL" id="SMC47301.1"/>
    </source>
</evidence>